<protein>
    <submittedName>
        <fullName evidence="3">Response regulator</fullName>
    </submittedName>
</protein>
<reference evidence="3 4" key="1">
    <citation type="submission" date="2019-02" db="EMBL/GenBank/DDBJ databases">
        <authorList>
            <person name="Goldberg S.R."/>
            <person name="Haltli B.A."/>
            <person name="Correa H."/>
            <person name="Russell K.G."/>
        </authorList>
    </citation>
    <scope>NUCLEOTIDE SEQUENCE [LARGE SCALE GENOMIC DNA]</scope>
    <source>
        <strain evidence="3 4">JCM 16186</strain>
    </source>
</reference>
<proteinExistence type="predicted"/>
<name>A0ABW9RZJ4_9BACT</name>
<dbReference type="PANTHER" id="PTHR45526">
    <property type="entry name" value="TRANSCRIPTIONAL REGULATORY PROTEIN DPIA"/>
    <property type="match status" value="1"/>
</dbReference>
<gene>
    <name evidence="3" type="ORF">E1163_27310</name>
</gene>
<comment type="caution">
    <text evidence="3">The sequence shown here is derived from an EMBL/GenBank/DDBJ whole genome shotgun (WGS) entry which is preliminary data.</text>
</comment>
<accession>A0ABW9RZJ4</accession>
<dbReference type="InterPro" id="IPR051271">
    <property type="entry name" value="2C-system_Tx_regulators"/>
</dbReference>
<evidence type="ECO:0000313" key="3">
    <source>
        <dbReference type="EMBL" id="MTI28698.1"/>
    </source>
</evidence>
<dbReference type="RefSeq" id="WP_155176478.1">
    <property type="nucleotide sequence ID" value="NZ_BAAAFL010000021.1"/>
</dbReference>
<dbReference type="SUPFAM" id="SSF52172">
    <property type="entry name" value="CheY-like"/>
    <property type="match status" value="1"/>
</dbReference>
<evidence type="ECO:0000256" key="1">
    <source>
        <dbReference type="PROSITE-ProRule" id="PRU00169"/>
    </source>
</evidence>
<dbReference type="Gene3D" id="3.40.50.2300">
    <property type="match status" value="1"/>
</dbReference>
<dbReference type="Pfam" id="PF00072">
    <property type="entry name" value="Response_reg"/>
    <property type="match status" value="1"/>
</dbReference>
<keyword evidence="4" id="KW-1185">Reference proteome</keyword>
<dbReference type="PROSITE" id="PS50110">
    <property type="entry name" value="RESPONSE_REGULATORY"/>
    <property type="match status" value="1"/>
</dbReference>
<keyword evidence="1" id="KW-0597">Phosphoprotein</keyword>
<dbReference type="InterPro" id="IPR011006">
    <property type="entry name" value="CheY-like_superfamily"/>
</dbReference>
<feature type="domain" description="Response regulatory" evidence="2">
    <location>
        <begin position="23"/>
        <end position="148"/>
    </location>
</feature>
<dbReference type="Proteomes" id="UP000798808">
    <property type="component" value="Unassembled WGS sequence"/>
</dbReference>
<dbReference type="EMBL" id="SMLW01000670">
    <property type="protein sequence ID" value="MTI28698.1"/>
    <property type="molecule type" value="Genomic_DNA"/>
</dbReference>
<evidence type="ECO:0000313" key="4">
    <source>
        <dbReference type="Proteomes" id="UP000798808"/>
    </source>
</evidence>
<organism evidence="3 4">
    <name type="scientific">Fulvivirga kasyanovii</name>
    <dbReference type="NCBI Taxonomy" id="396812"/>
    <lineage>
        <taxon>Bacteria</taxon>
        <taxon>Pseudomonadati</taxon>
        <taxon>Bacteroidota</taxon>
        <taxon>Cytophagia</taxon>
        <taxon>Cytophagales</taxon>
        <taxon>Fulvivirgaceae</taxon>
        <taxon>Fulvivirga</taxon>
    </lineage>
</organism>
<dbReference type="CDD" id="cd00156">
    <property type="entry name" value="REC"/>
    <property type="match status" value="1"/>
</dbReference>
<dbReference type="InterPro" id="IPR001789">
    <property type="entry name" value="Sig_transdc_resp-reg_receiver"/>
</dbReference>
<sequence>METIKQQEEVKKLDKNRKNEPLKVFIVDDDEYFNNILQSYIRKIGQEIKQPMEASGFLNGTDCLKEIKKDPDYVILDFYLDENNDITLTGYDVLEKIKKYNPDIKVIVISQMHEWENFKEEFRRFGASDFLKKDDDLYDNLKEMMRQSDIDLE</sequence>
<dbReference type="PANTHER" id="PTHR45526:SF1">
    <property type="entry name" value="TRANSCRIPTIONAL REGULATORY PROTEIN DCUR-RELATED"/>
    <property type="match status" value="1"/>
</dbReference>
<feature type="modified residue" description="4-aspartylphosphate" evidence="1">
    <location>
        <position position="77"/>
    </location>
</feature>
<dbReference type="SMART" id="SM00448">
    <property type="entry name" value="REC"/>
    <property type="match status" value="1"/>
</dbReference>
<evidence type="ECO:0000259" key="2">
    <source>
        <dbReference type="PROSITE" id="PS50110"/>
    </source>
</evidence>